<name>A0ABT3AGJ9_9RHOB</name>
<feature type="transmembrane region" description="Helical" evidence="1">
    <location>
        <begin position="148"/>
        <end position="169"/>
    </location>
</feature>
<accession>A0ABT3AGJ9</accession>
<dbReference type="InterPro" id="IPR011088">
    <property type="entry name" value="Phage_phiNM3_A0EWY4"/>
</dbReference>
<keyword evidence="3" id="KW-1185">Reference proteome</keyword>
<reference evidence="2 3" key="1">
    <citation type="submission" date="2022-10" db="EMBL/GenBank/DDBJ databases">
        <title>Ruegeria sp. nov., isolated from ocean surface sediments.</title>
        <authorList>
            <person name="He W."/>
            <person name="Xue H.-P."/>
            <person name="Zhang D.-F."/>
        </authorList>
    </citation>
    <scope>NUCLEOTIDE SEQUENCE [LARGE SCALE GENOMIC DNA]</scope>
    <source>
        <strain evidence="2 3">XHP0148</strain>
    </source>
</reference>
<dbReference type="Proteomes" id="UP001320899">
    <property type="component" value="Unassembled WGS sequence"/>
</dbReference>
<organism evidence="2 3">
    <name type="scientific">Ruegeria aquimaris</name>
    <dbReference type="NCBI Taxonomy" id="2984333"/>
    <lineage>
        <taxon>Bacteria</taxon>
        <taxon>Pseudomonadati</taxon>
        <taxon>Pseudomonadota</taxon>
        <taxon>Alphaproteobacteria</taxon>
        <taxon>Rhodobacterales</taxon>
        <taxon>Roseobacteraceae</taxon>
        <taxon>Ruegeria</taxon>
    </lineage>
</organism>
<protein>
    <submittedName>
        <fullName evidence="2">DUF1523 family protein</fullName>
    </submittedName>
</protein>
<dbReference type="EMBL" id="JAOWLB010000002">
    <property type="protein sequence ID" value="MCV2887311.1"/>
    <property type="molecule type" value="Genomic_DNA"/>
</dbReference>
<keyword evidence="1" id="KW-1133">Transmembrane helix</keyword>
<evidence type="ECO:0000256" key="1">
    <source>
        <dbReference type="SAM" id="Phobius"/>
    </source>
</evidence>
<keyword evidence="1" id="KW-0812">Transmembrane</keyword>
<dbReference type="RefSeq" id="WP_263827145.1">
    <property type="nucleotide sequence ID" value="NZ_JAOWLB010000002.1"/>
</dbReference>
<sequence>MRYVKWVIIGLFWLSVAAFLHYTLPQRDIVRIVNTYEERQELNDWTRIFWSRPDDQSVNIINRDVQFIQGVTPEGRPRVYRNEDTSWSWPPYFKFDTANLYTEANDAISSKDKPEWVAVTHYGWRNEFLSIFPNAVAIKPVEGPDVRLIPWFNIIVLTLLAALFWAIWVRWRRFREARIDPVIEDVEDSLYAAGEAIEERRGRFRRWLDSWKSK</sequence>
<evidence type="ECO:0000313" key="2">
    <source>
        <dbReference type="EMBL" id="MCV2887311.1"/>
    </source>
</evidence>
<comment type="caution">
    <text evidence="2">The sequence shown here is derived from an EMBL/GenBank/DDBJ whole genome shotgun (WGS) entry which is preliminary data.</text>
</comment>
<gene>
    <name evidence="2" type="ORF">OE747_03115</name>
</gene>
<proteinExistence type="predicted"/>
<keyword evidence="1" id="KW-0472">Membrane</keyword>
<evidence type="ECO:0000313" key="3">
    <source>
        <dbReference type="Proteomes" id="UP001320899"/>
    </source>
</evidence>
<dbReference type="Pfam" id="PF07509">
    <property type="entry name" value="DUF1523"/>
    <property type="match status" value="1"/>
</dbReference>